<keyword evidence="4" id="KW-0732">Signal</keyword>
<dbReference type="EMBL" id="JBHRRZ010000037">
    <property type="protein sequence ID" value="MFC2949472.1"/>
    <property type="molecule type" value="Genomic_DNA"/>
</dbReference>
<evidence type="ECO:0000259" key="8">
    <source>
        <dbReference type="Pfam" id="PF05504"/>
    </source>
</evidence>
<dbReference type="InterPro" id="IPR008844">
    <property type="entry name" value="Spore_GerAC-like"/>
</dbReference>
<dbReference type="Gene3D" id="3.30.300.210">
    <property type="entry name" value="Nutrient germinant receptor protein C, domain 3"/>
    <property type="match status" value="1"/>
</dbReference>
<keyword evidence="11" id="KW-1185">Reference proteome</keyword>
<sequence length="394" mass="43871">MKKTKILLLILSVIPLLAGCWDSLEIEERGFLVGIAVDLLEKQDNGSYQLEMTEQIVNPAGLGTPGGTGGQTPAFINVSASGTSLYDINSKITEKSSRVPSPQHLIIIPVSEDVAKEEELFADVMDVFLRQQHMRRGIKVVIVQGEAKRILDVQPDIENFPAQYMEAIMESSAKNPTIIEAVTAGDIHEYLLKEKSFILPRMSITEESEIKYEGVAVFRGDSSQMVGSLNGRETRGLNFIKGDHQQGALPVDWDGKETVINVGKAGSKLTLEEEHEDKLVFSLDITVGGTIAETFSNQDIFQGKNREDLIRVMEDEVKKVAEDTISKVQEELKVDAFDFSSHLQQHHYKLWKRIEDHWDKGKNIFSNSDIKVTVKGEIYQPGNINQTKGNEEGG</sequence>
<evidence type="ECO:0000256" key="1">
    <source>
        <dbReference type="ARBA" id="ARBA00004635"/>
    </source>
</evidence>
<feature type="domain" description="Spore germination GerAC-like C-terminal" evidence="8">
    <location>
        <begin position="213"/>
        <end position="382"/>
    </location>
</feature>
<evidence type="ECO:0000256" key="7">
    <source>
        <dbReference type="ARBA" id="ARBA00023288"/>
    </source>
</evidence>
<protein>
    <submittedName>
        <fullName evidence="10">Ger(X)C family spore germination protein</fullName>
    </submittedName>
</protein>
<dbReference type="Proteomes" id="UP001595387">
    <property type="component" value="Unassembled WGS sequence"/>
</dbReference>
<dbReference type="InterPro" id="IPR038501">
    <property type="entry name" value="Spore_GerAC_C_sf"/>
</dbReference>
<reference evidence="11" key="1">
    <citation type="journal article" date="2019" name="Int. J. Syst. Evol. Microbiol.">
        <title>The Global Catalogue of Microorganisms (GCM) 10K type strain sequencing project: providing services to taxonomists for standard genome sequencing and annotation.</title>
        <authorList>
            <consortium name="The Broad Institute Genomics Platform"/>
            <consortium name="The Broad Institute Genome Sequencing Center for Infectious Disease"/>
            <person name="Wu L."/>
            <person name="Ma J."/>
        </authorList>
    </citation>
    <scope>NUCLEOTIDE SEQUENCE [LARGE SCALE GENOMIC DNA]</scope>
    <source>
        <strain evidence="11">KCTC 13193</strain>
    </source>
</reference>
<dbReference type="PANTHER" id="PTHR35789">
    <property type="entry name" value="SPORE GERMINATION PROTEIN B3"/>
    <property type="match status" value="1"/>
</dbReference>
<dbReference type="RefSeq" id="WP_390307445.1">
    <property type="nucleotide sequence ID" value="NZ_JBHRRZ010000037.1"/>
</dbReference>
<dbReference type="PANTHER" id="PTHR35789:SF1">
    <property type="entry name" value="SPORE GERMINATION PROTEIN B3"/>
    <property type="match status" value="1"/>
</dbReference>
<evidence type="ECO:0000313" key="11">
    <source>
        <dbReference type="Proteomes" id="UP001595387"/>
    </source>
</evidence>
<dbReference type="Pfam" id="PF25198">
    <property type="entry name" value="Spore_GerAC_N"/>
    <property type="match status" value="1"/>
</dbReference>
<evidence type="ECO:0000259" key="9">
    <source>
        <dbReference type="Pfam" id="PF25198"/>
    </source>
</evidence>
<keyword evidence="3" id="KW-0309">Germination</keyword>
<feature type="domain" description="Spore germination protein N-terminal" evidence="9">
    <location>
        <begin position="22"/>
        <end position="204"/>
    </location>
</feature>
<evidence type="ECO:0000313" key="10">
    <source>
        <dbReference type="EMBL" id="MFC2949472.1"/>
    </source>
</evidence>
<comment type="similarity">
    <text evidence="2">Belongs to the GerABKC lipoprotein family.</text>
</comment>
<proteinExistence type="inferred from homology"/>
<evidence type="ECO:0000256" key="4">
    <source>
        <dbReference type="ARBA" id="ARBA00022729"/>
    </source>
</evidence>
<accession>A0ABV7A8L6</accession>
<evidence type="ECO:0000256" key="3">
    <source>
        <dbReference type="ARBA" id="ARBA00022544"/>
    </source>
</evidence>
<dbReference type="PROSITE" id="PS51257">
    <property type="entry name" value="PROKAR_LIPOPROTEIN"/>
    <property type="match status" value="1"/>
</dbReference>
<keyword evidence="7" id="KW-0449">Lipoprotein</keyword>
<evidence type="ECO:0000256" key="6">
    <source>
        <dbReference type="ARBA" id="ARBA00023139"/>
    </source>
</evidence>
<evidence type="ECO:0000256" key="5">
    <source>
        <dbReference type="ARBA" id="ARBA00023136"/>
    </source>
</evidence>
<dbReference type="Pfam" id="PF05504">
    <property type="entry name" value="Spore_GerAC"/>
    <property type="match status" value="1"/>
</dbReference>
<dbReference type="InterPro" id="IPR057336">
    <property type="entry name" value="GerAC_N"/>
</dbReference>
<dbReference type="NCBIfam" id="TIGR02887">
    <property type="entry name" value="spore_ger_x_C"/>
    <property type="match status" value="1"/>
</dbReference>
<evidence type="ECO:0000256" key="2">
    <source>
        <dbReference type="ARBA" id="ARBA00007886"/>
    </source>
</evidence>
<comment type="subcellular location">
    <subcellularLocation>
        <location evidence="1">Membrane</location>
        <topology evidence="1">Lipid-anchor</topology>
    </subcellularLocation>
</comment>
<dbReference type="InterPro" id="IPR046953">
    <property type="entry name" value="Spore_GerAC-like_C"/>
</dbReference>
<gene>
    <name evidence="10" type="ORF">ACFODW_14215</name>
</gene>
<keyword evidence="6" id="KW-0564">Palmitate</keyword>
<comment type="caution">
    <text evidence="10">The sequence shown here is derived from an EMBL/GenBank/DDBJ whole genome shotgun (WGS) entry which is preliminary data.</text>
</comment>
<organism evidence="10 11">
    <name type="scientific">Virgibacillus sediminis</name>
    <dbReference type="NCBI Taxonomy" id="202260"/>
    <lineage>
        <taxon>Bacteria</taxon>
        <taxon>Bacillati</taxon>
        <taxon>Bacillota</taxon>
        <taxon>Bacilli</taxon>
        <taxon>Bacillales</taxon>
        <taxon>Bacillaceae</taxon>
        <taxon>Virgibacillus</taxon>
    </lineage>
</organism>
<name>A0ABV7A8L6_9BACI</name>
<keyword evidence="5" id="KW-0472">Membrane</keyword>